<dbReference type="AlphaFoldDB" id="A0ABD3GQZ5"/>
<reference evidence="2 3" key="1">
    <citation type="submission" date="2024-09" db="EMBL/GenBank/DDBJ databases">
        <title>Chromosome-scale assembly of Riccia sorocarpa.</title>
        <authorList>
            <person name="Paukszto L."/>
        </authorList>
    </citation>
    <scope>NUCLEOTIDE SEQUENCE [LARGE SCALE GENOMIC DNA]</scope>
    <source>
        <strain evidence="2">LP-2024</strain>
        <tissue evidence="2">Aerial parts of the thallus</tissue>
    </source>
</reference>
<gene>
    <name evidence="2" type="ORF">R1sor_024067</name>
</gene>
<evidence type="ECO:0000313" key="3">
    <source>
        <dbReference type="Proteomes" id="UP001633002"/>
    </source>
</evidence>
<keyword evidence="1" id="KW-0812">Transmembrane</keyword>
<dbReference type="Proteomes" id="UP001633002">
    <property type="component" value="Unassembled WGS sequence"/>
</dbReference>
<evidence type="ECO:0000256" key="1">
    <source>
        <dbReference type="SAM" id="Phobius"/>
    </source>
</evidence>
<evidence type="ECO:0000313" key="2">
    <source>
        <dbReference type="EMBL" id="KAL3681111.1"/>
    </source>
</evidence>
<keyword evidence="3" id="KW-1185">Reference proteome</keyword>
<accession>A0ABD3GQZ5</accession>
<organism evidence="2 3">
    <name type="scientific">Riccia sorocarpa</name>
    <dbReference type="NCBI Taxonomy" id="122646"/>
    <lineage>
        <taxon>Eukaryota</taxon>
        <taxon>Viridiplantae</taxon>
        <taxon>Streptophyta</taxon>
        <taxon>Embryophyta</taxon>
        <taxon>Marchantiophyta</taxon>
        <taxon>Marchantiopsida</taxon>
        <taxon>Marchantiidae</taxon>
        <taxon>Marchantiales</taxon>
        <taxon>Ricciaceae</taxon>
        <taxon>Riccia</taxon>
    </lineage>
</organism>
<comment type="caution">
    <text evidence="2">The sequence shown here is derived from an EMBL/GenBank/DDBJ whole genome shotgun (WGS) entry which is preliminary data.</text>
</comment>
<sequence>MEMKVMNDGSHFARIRSLDGSRAVQFLTVRANHERNRKKLSNGVVRRRRSLRDGLVSVSGDGWSCFQSLEKMCKAEKKRVKTVTAELSASGVLEDDEKISGVFEEVAGVHTVWDWFEEVSEQLLENSEEYVLFIFTLVPSMRSWLLYCAIYHILGWFVVLLWWSAGVDCNRKQRFMPSTRL</sequence>
<proteinExistence type="predicted"/>
<keyword evidence="1" id="KW-1133">Transmembrane helix</keyword>
<keyword evidence="1" id="KW-0472">Membrane</keyword>
<protein>
    <submittedName>
        <fullName evidence="2">Uncharacterized protein</fullName>
    </submittedName>
</protein>
<dbReference type="EMBL" id="JBJQOH010000007">
    <property type="protein sequence ID" value="KAL3681111.1"/>
    <property type="molecule type" value="Genomic_DNA"/>
</dbReference>
<feature type="transmembrane region" description="Helical" evidence="1">
    <location>
        <begin position="144"/>
        <end position="165"/>
    </location>
</feature>
<name>A0ABD3GQZ5_9MARC</name>